<dbReference type="Gene3D" id="3.10.105.10">
    <property type="entry name" value="Dipeptide-binding Protein, Domain 3"/>
    <property type="match status" value="1"/>
</dbReference>
<dbReference type="PROSITE" id="PS51318">
    <property type="entry name" value="TAT"/>
    <property type="match status" value="1"/>
</dbReference>
<proteinExistence type="inferred from homology"/>
<feature type="domain" description="Solute-binding protein family 5" evidence="5">
    <location>
        <begin position="100"/>
        <end position="421"/>
    </location>
</feature>
<evidence type="ECO:0000256" key="3">
    <source>
        <dbReference type="ARBA" id="ARBA00022448"/>
    </source>
</evidence>
<evidence type="ECO:0000256" key="2">
    <source>
        <dbReference type="ARBA" id="ARBA00005695"/>
    </source>
</evidence>
<dbReference type="InterPro" id="IPR006311">
    <property type="entry name" value="TAT_signal"/>
</dbReference>
<dbReference type="InterPro" id="IPR000914">
    <property type="entry name" value="SBP_5_dom"/>
</dbReference>
<dbReference type="InterPro" id="IPR030678">
    <property type="entry name" value="Peptide/Ni-bd"/>
</dbReference>
<evidence type="ECO:0000313" key="7">
    <source>
        <dbReference type="Proteomes" id="UP001500839"/>
    </source>
</evidence>
<name>A0ABP9CBG5_9ACTN</name>
<accession>A0ABP9CBG5</accession>
<dbReference type="Pfam" id="PF00496">
    <property type="entry name" value="SBP_bac_5"/>
    <property type="match status" value="1"/>
</dbReference>
<dbReference type="CDD" id="cd08503">
    <property type="entry name" value="PBP2_NikA_DppA_OppA_like_17"/>
    <property type="match status" value="1"/>
</dbReference>
<comment type="caution">
    <text evidence="6">The sequence shown here is derived from an EMBL/GenBank/DDBJ whole genome shotgun (WGS) entry which is preliminary data.</text>
</comment>
<dbReference type="PANTHER" id="PTHR30290">
    <property type="entry name" value="PERIPLASMIC BINDING COMPONENT OF ABC TRANSPORTER"/>
    <property type="match status" value="1"/>
</dbReference>
<dbReference type="Gene3D" id="3.40.190.10">
    <property type="entry name" value="Periplasmic binding protein-like II"/>
    <property type="match status" value="1"/>
</dbReference>
<dbReference type="InterPro" id="IPR039424">
    <property type="entry name" value="SBP_5"/>
</dbReference>
<comment type="similarity">
    <text evidence="2">Belongs to the bacterial solute-binding protein 5 family.</text>
</comment>
<gene>
    <name evidence="6" type="ORF">GCM10023353_05970</name>
</gene>
<protein>
    <submittedName>
        <fullName evidence="6">ABC transporter substrate-binding protein</fullName>
    </submittedName>
</protein>
<dbReference type="Gene3D" id="3.90.76.10">
    <property type="entry name" value="Dipeptide-binding Protein, Domain 1"/>
    <property type="match status" value="1"/>
</dbReference>
<organism evidence="6 7">
    <name type="scientific">Tomitella cavernea</name>
    <dbReference type="NCBI Taxonomy" id="1387982"/>
    <lineage>
        <taxon>Bacteria</taxon>
        <taxon>Bacillati</taxon>
        <taxon>Actinomycetota</taxon>
        <taxon>Actinomycetes</taxon>
        <taxon>Mycobacteriales</taxon>
        <taxon>Tomitella</taxon>
    </lineage>
</organism>
<evidence type="ECO:0000259" key="5">
    <source>
        <dbReference type="Pfam" id="PF00496"/>
    </source>
</evidence>
<dbReference type="RefSeq" id="WP_200173437.1">
    <property type="nucleotide sequence ID" value="NZ_BAABKQ010000001.1"/>
</dbReference>
<evidence type="ECO:0000313" key="6">
    <source>
        <dbReference type="EMBL" id="GAA4805790.1"/>
    </source>
</evidence>
<keyword evidence="4" id="KW-0732">Signal</keyword>
<dbReference type="PIRSF" id="PIRSF002741">
    <property type="entry name" value="MppA"/>
    <property type="match status" value="1"/>
</dbReference>
<evidence type="ECO:0000256" key="1">
    <source>
        <dbReference type="ARBA" id="ARBA00004196"/>
    </source>
</evidence>
<keyword evidence="3" id="KW-0813">Transport</keyword>
<dbReference type="Proteomes" id="UP001500839">
    <property type="component" value="Unassembled WGS sequence"/>
</dbReference>
<dbReference type="PANTHER" id="PTHR30290:SF10">
    <property type="entry name" value="PERIPLASMIC OLIGOPEPTIDE-BINDING PROTEIN-RELATED"/>
    <property type="match status" value="1"/>
</dbReference>
<dbReference type="EMBL" id="BAABKQ010000001">
    <property type="protein sequence ID" value="GAA4805790.1"/>
    <property type="molecule type" value="Genomic_DNA"/>
</dbReference>
<dbReference type="SUPFAM" id="SSF53850">
    <property type="entry name" value="Periplasmic binding protein-like II"/>
    <property type="match status" value="1"/>
</dbReference>
<evidence type="ECO:0000256" key="4">
    <source>
        <dbReference type="ARBA" id="ARBA00022729"/>
    </source>
</evidence>
<reference evidence="7" key="1">
    <citation type="journal article" date="2019" name="Int. J. Syst. Evol. Microbiol.">
        <title>The Global Catalogue of Microorganisms (GCM) 10K type strain sequencing project: providing services to taxonomists for standard genome sequencing and annotation.</title>
        <authorList>
            <consortium name="The Broad Institute Genomics Platform"/>
            <consortium name="The Broad Institute Genome Sequencing Center for Infectious Disease"/>
            <person name="Wu L."/>
            <person name="Ma J."/>
        </authorList>
    </citation>
    <scope>NUCLEOTIDE SEQUENCE [LARGE SCALE GENOMIC DNA]</scope>
    <source>
        <strain evidence="7">JCM 18542</strain>
    </source>
</reference>
<sequence length="530" mass="58770">MNSEQRSAPAGGAALSRRGFLGAGLGMGTALILAACGNSATAGSFDMRGTPSAGGRLRVGLTGGGATDTLDAHLSVNTTDIARIVNLYDTLLELDHDYNLRPGLATKAEATPDGREWTVHLRDDVVFHDGRPMTGRDVKATFQRITDPENPKNGAVDLQPLREIVVVGDHLVRFRLDTPVSYFDRLLAAYTSGIVPVDYDPQRPVGTGPFRFKSFTASQQSTFTRNEHYWHDDQPYLDELTILNFNDDDALINALLSNQVDAIGQIPPALVEVLESDPRIDILNSETGSWTPFTMRVDQAPFDDNRVREAFRLAVDREQMVRQVYSGQGRIGNDMYAPFDRAYSKNLPQRTQNLDKARRLLADAGYPDGITVELVTSNIQAGAVEAAQVFAQQAKGAGITVDIRRVEPTTFFGDDYLKWTFAQDFYYTRDFLPQAMTCSLPKSAFNETHMDNPELTRLVKQATATVDEGPRAELIRRAQKILYDEGGYIVWGFANQIDAYQRYVGGLVPDRTGLALSGFRFRQVWLREAL</sequence>
<keyword evidence="7" id="KW-1185">Reference proteome</keyword>
<comment type="subcellular location">
    <subcellularLocation>
        <location evidence="1">Cell envelope</location>
    </subcellularLocation>
</comment>